<dbReference type="PANTHER" id="PTHR31779:SF3">
    <property type="entry name" value="PROTEIN RDR1"/>
    <property type="match status" value="1"/>
</dbReference>
<dbReference type="InterPro" id="IPR007219">
    <property type="entry name" value="XnlR_reg_dom"/>
</dbReference>
<dbReference type="GO" id="GO:0003677">
    <property type="term" value="F:DNA binding"/>
    <property type="evidence" value="ECO:0007669"/>
    <property type="project" value="UniProtKB-KW"/>
</dbReference>
<keyword evidence="3" id="KW-0805">Transcription regulation</keyword>
<dbReference type="EMBL" id="NCSJ02000219">
    <property type="protein sequence ID" value="RFU27185.1"/>
    <property type="molecule type" value="Genomic_DNA"/>
</dbReference>
<dbReference type="AlphaFoldDB" id="A0A3E2H1E1"/>
<feature type="compositionally biased region" description="Basic and acidic residues" evidence="7">
    <location>
        <begin position="93"/>
        <end position="106"/>
    </location>
</feature>
<feature type="domain" description="Zn(2)-C6 fungal-type" evidence="8">
    <location>
        <begin position="39"/>
        <end position="68"/>
    </location>
</feature>
<feature type="compositionally biased region" description="Basic and acidic residues" evidence="7">
    <location>
        <begin position="117"/>
        <end position="131"/>
    </location>
</feature>
<evidence type="ECO:0000256" key="7">
    <source>
        <dbReference type="SAM" id="MobiDB-lite"/>
    </source>
</evidence>
<dbReference type="GO" id="GO:0009410">
    <property type="term" value="P:response to xenobiotic stimulus"/>
    <property type="evidence" value="ECO:0007669"/>
    <property type="project" value="TreeGrafter"/>
</dbReference>
<accession>A0A3E2H1E1</accession>
<dbReference type="InterPro" id="IPR001138">
    <property type="entry name" value="Zn2Cys6_DnaBD"/>
</dbReference>
<dbReference type="OMA" id="IAFCFYR"/>
<dbReference type="PANTHER" id="PTHR31779">
    <property type="entry name" value="2-NITROPROPANE DIOXYGENASE FAMILY, PUTATIVE (AFU_ORTHOLOGUE AFUA_2G17430)-RELATED"/>
    <property type="match status" value="1"/>
</dbReference>
<gene>
    <name evidence="9" type="ORF">B7463_g9154</name>
</gene>
<comment type="caution">
    <text evidence="9">The sequence shown here is derived from an EMBL/GenBank/DDBJ whole genome shotgun (WGS) entry which is preliminary data.</text>
</comment>
<feature type="non-terminal residue" evidence="9">
    <location>
        <position position="608"/>
    </location>
</feature>
<dbReference type="Proteomes" id="UP000258309">
    <property type="component" value="Unassembled WGS sequence"/>
</dbReference>
<dbReference type="Gene3D" id="4.10.240.10">
    <property type="entry name" value="Zn(2)-C6 fungal-type DNA-binding domain"/>
    <property type="match status" value="1"/>
</dbReference>
<evidence type="ECO:0000256" key="2">
    <source>
        <dbReference type="ARBA" id="ARBA00022833"/>
    </source>
</evidence>
<dbReference type="CDD" id="cd12148">
    <property type="entry name" value="fungal_TF_MHR"/>
    <property type="match status" value="1"/>
</dbReference>
<dbReference type="SMART" id="SM00066">
    <property type="entry name" value="GAL4"/>
    <property type="match status" value="1"/>
</dbReference>
<dbReference type="GO" id="GO:0000981">
    <property type="term" value="F:DNA-binding transcription factor activity, RNA polymerase II-specific"/>
    <property type="evidence" value="ECO:0007669"/>
    <property type="project" value="InterPro"/>
</dbReference>
<dbReference type="InterPro" id="IPR036864">
    <property type="entry name" value="Zn2-C6_fun-type_DNA-bd_sf"/>
</dbReference>
<evidence type="ECO:0000256" key="1">
    <source>
        <dbReference type="ARBA" id="ARBA00022723"/>
    </source>
</evidence>
<dbReference type="OrthoDB" id="4064873at2759"/>
<evidence type="ECO:0000256" key="4">
    <source>
        <dbReference type="ARBA" id="ARBA00023125"/>
    </source>
</evidence>
<dbReference type="Pfam" id="PF00172">
    <property type="entry name" value="Zn_clus"/>
    <property type="match status" value="1"/>
</dbReference>
<keyword evidence="2" id="KW-0862">Zinc</keyword>
<dbReference type="PROSITE" id="PS00463">
    <property type="entry name" value="ZN2_CY6_FUNGAL_1"/>
    <property type="match status" value="1"/>
</dbReference>
<proteinExistence type="predicted"/>
<sequence length="608" mass="67967">MPSLPVSRTGIMNSPTKVANPPDSSAPAPIRRRQRARKACLPCRLRKRKCDMQHPCSMCKTYDYECQYAKDNRPSAAYMQRTGLSLSPGSRLLHNDNGESDERMRSESPVSRRTLHSHTDSEGKDRSRSDEILKPIALDRGILDPYNSRYMSQNSAVAFPRSLAADLQSSTPLPLHSFAYHCSLRPEESGSSHVALSSIISQEEFNVYADVYYTAIHPIFGFLEHEHFAERCGNYWNGSYQSLEFSAVMAGVATLGSYFSFPTGHPREQDILRYAKGVLEDSEICRRPSIDQVCAWLLRSIYLRATTRPHVAWLASCVTLHLAEATGLHHDVGAIILTTDSTPGHSISSDEQGLERARAVFWCSWTVNMLTAYEYGRSSVKLDSITCKQIKFTPGSSFANLVKIAQMIPPESANCDRDELLRGIQAMKRINDSCEMITLTKADFAFAFYRRLRLLRQGIEKAVIADIVTLGNKSVSAAYILAQQNRPWWNVLSTIFQYCCVLLSVDTSETLSHVAWVLETFEKVVELLGRTHLAVEALDTARTLLRDSVKKKKQDLSLLEIAASGIDQTGQVEDVGIDWDAVFNTYPPISLAHDFIANGMLGDYKSGL</sequence>
<evidence type="ECO:0000256" key="6">
    <source>
        <dbReference type="ARBA" id="ARBA00023242"/>
    </source>
</evidence>
<keyword evidence="1" id="KW-0479">Metal-binding</keyword>
<keyword evidence="5" id="KW-0804">Transcription</keyword>
<dbReference type="CDD" id="cd00067">
    <property type="entry name" value="GAL4"/>
    <property type="match status" value="1"/>
</dbReference>
<protein>
    <recommendedName>
        <fullName evidence="8">Zn(2)-C6 fungal-type domain-containing protein</fullName>
    </recommendedName>
</protein>
<dbReference type="PROSITE" id="PS50048">
    <property type="entry name" value="ZN2_CY6_FUNGAL_2"/>
    <property type="match status" value="1"/>
</dbReference>
<dbReference type="InterPro" id="IPR052478">
    <property type="entry name" value="Metabolite_Synth_Reg"/>
</dbReference>
<evidence type="ECO:0000313" key="10">
    <source>
        <dbReference type="Proteomes" id="UP000258309"/>
    </source>
</evidence>
<keyword evidence="10" id="KW-1185">Reference proteome</keyword>
<organism evidence="9 10">
    <name type="scientific">Scytalidium lignicola</name>
    <name type="common">Hyphomycete</name>
    <dbReference type="NCBI Taxonomy" id="5539"/>
    <lineage>
        <taxon>Eukaryota</taxon>
        <taxon>Fungi</taxon>
        <taxon>Dikarya</taxon>
        <taxon>Ascomycota</taxon>
        <taxon>Pezizomycotina</taxon>
        <taxon>Leotiomycetes</taxon>
        <taxon>Leotiomycetes incertae sedis</taxon>
        <taxon>Scytalidium</taxon>
    </lineage>
</organism>
<reference evidence="9 10" key="1">
    <citation type="submission" date="2018-05" db="EMBL/GenBank/DDBJ databases">
        <title>Draft genome sequence of Scytalidium lignicola DSM 105466, a ubiquitous saprotrophic fungus.</title>
        <authorList>
            <person name="Buettner E."/>
            <person name="Gebauer A.M."/>
            <person name="Hofrichter M."/>
            <person name="Liers C."/>
            <person name="Kellner H."/>
        </authorList>
    </citation>
    <scope>NUCLEOTIDE SEQUENCE [LARGE SCALE GENOMIC DNA]</scope>
    <source>
        <strain evidence="9 10">DSM 105466</strain>
    </source>
</reference>
<dbReference type="SUPFAM" id="SSF57701">
    <property type="entry name" value="Zn2/Cys6 DNA-binding domain"/>
    <property type="match status" value="1"/>
</dbReference>
<evidence type="ECO:0000256" key="3">
    <source>
        <dbReference type="ARBA" id="ARBA00023015"/>
    </source>
</evidence>
<evidence type="ECO:0000256" key="5">
    <source>
        <dbReference type="ARBA" id="ARBA00023163"/>
    </source>
</evidence>
<dbReference type="GO" id="GO:0006351">
    <property type="term" value="P:DNA-templated transcription"/>
    <property type="evidence" value="ECO:0007669"/>
    <property type="project" value="InterPro"/>
</dbReference>
<keyword evidence="4" id="KW-0238">DNA-binding</keyword>
<dbReference type="GO" id="GO:0008270">
    <property type="term" value="F:zinc ion binding"/>
    <property type="evidence" value="ECO:0007669"/>
    <property type="project" value="InterPro"/>
</dbReference>
<feature type="non-terminal residue" evidence="9">
    <location>
        <position position="1"/>
    </location>
</feature>
<evidence type="ECO:0000259" key="8">
    <source>
        <dbReference type="PROSITE" id="PS50048"/>
    </source>
</evidence>
<dbReference type="Pfam" id="PF04082">
    <property type="entry name" value="Fungal_trans"/>
    <property type="match status" value="1"/>
</dbReference>
<feature type="region of interest" description="Disordered" evidence="7">
    <location>
        <begin position="1"/>
        <end position="36"/>
    </location>
</feature>
<feature type="region of interest" description="Disordered" evidence="7">
    <location>
        <begin position="83"/>
        <end position="131"/>
    </location>
</feature>
<evidence type="ECO:0000313" key="9">
    <source>
        <dbReference type="EMBL" id="RFU27185.1"/>
    </source>
</evidence>
<name>A0A3E2H1E1_SCYLI</name>
<keyword evidence="6" id="KW-0539">Nucleus</keyword>